<keyword evidence="2" id="KW-1185">Reference proteome</keyword>
<proteinExistence type="predicted"/>
<dbReference type="SUPFAM" id="SSF56672">
    <property type="entry name" value="DNA/RNA polymerases"/>
    <property type="match status" value="1"/>
</dbReference>
<dbReference type="Gene3D" id="3.30.70.270">
    <property type="match status" value="1"/>
</dbReference>
<dbReference type="RefSeq" id="XP_071912231.1">
    <property type="nucleotide sequence ID" value="XM_072056130.1"/>
</dbReference>
<feature type="domain" description="Reverse transcriptase/retrotransposon-derived protein RNase H-like" evidence="1">
    <location>
        <begin position="9"/>
        <end position="69"/>
    </location>
</feature>
<dbReference type="GeneID" id="140009806"/>
<gene>
    <name evidence="3" type="primary">LOC140009806</name>
</gene>
<evidence type="ECO:0000313" key="3">
    <source>
        <dbReference type="RefSeq" id="XP_071912231.1"/>
    </source>
</evidence>
<organism evidence="2 3">
    <name type="scientific">Coffea arabica</name>
    <name type="common">Arabian coffee</name>
    <dbReference type="NCBI Taxonomy" id="13443"/>
    <lineage>
        <taxon>Eukaryota</taxon>
        <taxon>Viridiplantae</taxon>
        <taxon>Streptophyta</taxon>
        <taxon>Embryophyta</taxon>
        <taxon>Tracheophyta</taxon>
        <taxon>Spermatophyta</taxon>
        <taxon>Magnoliopsida</taxon>
        <taxon>eudicotyledons</taxon>
        <taxon>Gunneridae</taxon>
        <taxon>Pentapetalae</taxon>
        <taxon>asterids</taxon>
        <taxon>lamiids</taxon>
        <taxon>Gentianales</taxon>
        <taxon>Rubiaceae</taxon>
        <taxon>Ixoroideae</taxon>
        <taxon>Gardenieae complex</taxon>
        <taxon>Bertiereae - Coffeeae clade</taxon>
        <taxon>Coffeeae</taxon>
        <taxon>Coffea</taxon>
    </lineage>
</organism>
<evidence type="ECO:0000259" key="1">
    <source>
        <dbReference type="Pfam" id="PF17919"/>
    </source>
</evidence>
<name>A0ABM4UY56_COFAR</name>
<reference evidence="3" key="1">
    <citation type="submission" date="2025-08" db="UniProtKB">
        <authorList>
            <consortium name="RefSeq"/>
        </authorList>
    </citation>
    <scope>IDENTIFICATION</scope>
    <source>
        <tissue evidence="3">Leaves</tissue>
    </source>
</reference>
<sequence>MKKDVPFQWDEACSNAFNSIKSYLMKAPVLAAPIHGKPLLIYIAAQERSVGALLAQEINEGKEKLKHYFQAHSVRLISKANPIKYVMSRPVLSDRLARWYLQLQQFEIIYVPQKEVKGQVLTDFLADHPIPAKWELSDDLPDEDVLLVEIRPP</sequence>
<dbReference type="InterPro" id="IPR043128">
    <property type="entry name" value="Rev_trsase/Diguanyl_cyclase"/>
</dbReference>
<evidence type="ECO:0000313" key="2">
    <source>
        <dbReference type="Proteomes" id="UP001652660"/>
    </source>
</evidence>
<dbReference type="Pfam" id="PF17919">
    <property type="entry name" value="RT_RNaseH_2"/>
    <property type="match status" value="1"/>
</dbReference>
<dbReference type="PANTHER" id="PTHR48475">
    <property type="entry name" value="RIBONUCLEASE H"/>
    <property type="match status" value="1"/>
</dbReference>
<protein>
    <recommendedName>
        <fullName evidence="1">Reverse transcriptase/retrotransposon-derived protein RNase H-like domain-containing protein</fullName>
    </recommendedName>
</protein>
<dbReference type="InterPro" id="IPR041577">
    <property type="entry name" value="RT_RNaseH_2"/>
</dbReference>
<dbReference type="PANTHER" id="PTHR48475:SF1">
    <property type="entry name" value="RNASE H TYPE-1 DOMAIN-CONTAINING PROTEIN"/>
    <property type="match status" value="1"/>
</dbReference>
<dbReference type="Proteomes" id="UP001652660">
    <property type="component" value="Chromosome 6e"/>
</dbReference>
<accession>A0ABM4UY56</accession>
<dbReference type="InterPro" id="IPR043502">
    <property type="entry name" value="DNA/RNA_pol_sf"/>
</dbReference>